<dbReference type="PIRSF" id="PIRSF038958">
    <property type="entry name" value="PG_synth_SpoVB"/>
    <property type="match status" value="1"/>
</dbReference>
<dbReference type="InterPro" id="IPR050222">
    <property type="entry name" value="MATE_MdtK"/>
</dbReference>
<feature type="transmembrane region" description="Helical" evidence="8">
    <location>
        <begin position="323"/>
        <end position="342"/>
    </location>
</feature>
<organism evidence="9">
    <name type="scientific">Clostridium botulinum B str. Osaka05</name>
    <dbReference type="NCBI Taxonomy" id="1407017"/>
    <lineage>
        <taxon>Bacteria</taxon>
        <taxon>Bacillati</taxon>
        <taxon>Bacillota</taxon>
        <taxon>Clostridia</taxon>
        <taxon>Eubacteriales</taxon>
        <taxon>Clostridiaceae</taxon>
        <taxon>Clostridium</taxon>
    </lineage>
</organism>
<comment type="similarity">
    <text evidence="2">Belongs to the multi antimicrobial extrusion (MATE) (TC 2.A.66.1) family.</text>
</comment>
<accession>A0A0S6U4A4</accession>
<feature type="transmembrane region" description="Helical" evidence="8">
    <location>
        <begin position="412"/>
        <end position="431"/>
    </location>
</feature>
<keyword evidence="6 8" id="KW-0472">Membrane</keyword>
<dbReference type="InterPro" id="IPR002797">
    <property type="entry name" value="Polysacc_synth"/>
</dbReference>
<dbReference type="AlphaFoldDB" id="A0A0S6U4A4"/>
<feature type="transmembrane region" description="Helical" evidence="8">
    <location>
        <begin position="476"/>
        <end position="496"/>
    </location>
</feature>
<name>A0A0S6U4A4_CLOBO</name>
<evidence type="ECO:0000256" key="1">
    <source>
        <dbReference type="ARBA" id="ARBA00004141"/>
    </source>
</evidence>
<feature type="transmembrane region" description="Helical" evidence="8">
    <location>
        <begin position="160"/>
        <end position="177"/>
    </location>
</feature>
<dbReference type="RefSeq" id="WP_030034672.1">
    <property type="nucleotide sequence ID" value="NZ_DF384213.1"/>
</dbReference>
<gene>
    <name evidence="9" type="ORF">CBO05C_1657</name>
</gene>
<dbReference type="HOGENOM" id="CLU_022017_2_2_9"/>
<feature type="transmembrane region" description="Helical" evidence="8">
    <location>
        <begin position="125"/>
        <end position="148"/>
    </location>
</feature>
<feature type="transmembrane region" description="Helical" evidence="8">
    <location>
        <begin position="451"/>
        <end position="470"/>
    </location>
</feature>
<dbReference type="PANTHER" id="PTHR43298">
    <property type="entry name" value="MULTIDRUG RESISTANCE PROTEIN NORM-RELATED"/>
    <property type="match status" value="1"/>
</dbReference>
<evidence type="ECO:0000256" key="2">
    <source>
        <dbReference type="ARBA" id="ARBA00010199"/>
    </source>
</evidence>
<evidence type="ECO:0000256" key="3">
    <source>
        <dbReference type="ARBA" id="ARBA00022448"/>
    </source>
</evidence>
<dbReference type="EMBL" id="DF384213">
    <property type="protein sequence ID" value="GAE01967.1"/>
    <property type="molecule type" value="Genomic_DNA"/>
</dbReference>
<dbReference type="InterPro" id="IPR024923">
    <property type="entry name" value="PG_synth_SpoVB"/>
</dbReference>
<evidence type="ECO:0000256" key="4">
    <source>
        <dbReference type="ARBA" id="ARBA00022692"/>
    </source>
</evidence>
<dbReference type="Pfam" id="PF01943">
    <property type="entry name" value="Polysacc_synt"/>
    <property type="match status" value="1"/>
</dbReference>
<keyword evidence="3" id="KW-0813">Transport</keyword>
<dbReference type="NCBIfam" id="TIGR02900">
    <property type="entry name" value="spore_V_B"/>
    <property type="match status" value="1"/>
</dbReference>
<proteinExistence type="inferred from homology"/>
<feature type="transmembrane region" description="Helical" evidence="8">
    <location>
        <begin position="189"/>
        <end position="208"/>
    </location>
</feature>
<evidence type="ECO:0000256" key="5">
    <source>
        <dbReference type="ARBA" id="ARBA00022989"/>
    </source>
</evidence>
<dbReference type="Proteomes" id="UP000054164">
    <property type="component" value="Unassembled WGS sequence"/>
</dbReference>
<keyword evidence="4 8" id="KW-0812">Transmembrane</keyword>
<evidence type="ECO:0000313" key="9">
    <source>
        <dbReference type="EMBL" id="GAE01967.1"/>
    </source>
</evidence>
<feature type="transmembrane region" description="Helical" evidence="8">
    <location>
        <begin position="281"/>
        <end position="302"/>
    </location>
</feature>
<evidence type="ECO:0000256" key="6">
    <source>
        <dbReference type="ARBA" id="ARBA00023136"/>
    </source>
</evidence>
<sequence>MLTKRSTFFKESLTLIVSNLATGVCAFTFSILISNKLGAEGMGLYGLIMPIYDLFICLINGGMTAAISRNCAIYFGKNDFGNLHKTVESTLTFDTIWAIIVVCFVFINSSYISSHIVKDTRSLKALRVMCPAMIFIALSAILKGYFYSISTSKVPATIDILEKGLRIVVFSIIIYYFNISSVTGTVTAAYTTLTIGELISLIFLYFFYIKNKSKYKFNYNKSEDSLQLLFNVLIVSLPLCLNSFLTTALYTLSTLIIPRRLVLCGINYKEALSLIGKFSNMALSIPLFPSIILTSICTILIPDLSESMSKGNYFSMENRIEKIIKIALILSLSTLCVCSAIPNELGFMFFNRKDLGNYIRFLSFSTPFVYVSIISYAILNGIGKQKILLKNSIIVAVEDLIFLYLLTGLSFINIYGYGITLIITSLTSIVLNFEEIKKHCFIKIDLHEKLIYALCTILVYLILNLLNNIISLQNIYIRNILIILSGFSLMFILINITNKKH</sequence>
<feature type="transmembrane region" description="Helical" evidence="8">
    <location>
        <begin position="228"/>
        <end position="252"/>
    </location>
</feature>
<dbReference type="GO" id="GO:0005886">
    <property type="term" value="C:plasma membrane"/>
    <property type="evidence" value="ECO:0007669"/>
    <property type="project" value="TreeGrafter"/>
</dbReference>
<evidence type="ECO:0000256" key="7">
    <source>
        <dbReference type="ARBA" id="ARBA00031636"/>
    </source>
</evidence>
<dbReference type="InterPro" id="IPR014249">
    <property type="entry name" value="Spore_V_B"/>
</dbReference>
<feature type="transmembrane region" description="Helical" evidence="8">
    <location>
        <begin position="12"/>
        <end position="33"/>
    </location>
</feature>
<comment type="subcellular location">
    <subcellularLocation>
        <location evidence="1">Membrane</location>
        <topology evidence="1">Multi-pass membrane protein</topology>
    </subcellularLocation>
</comment>
<feature type="transmembrane region" description="Helical" evidence="8">
    <location>
        <begin position="45"/>
        <end position="67"/>
    </location>
</feature>
<reference evidence="9" key="1">
    <citation type="submission" date="2013-10" db="EMBL/GenBank/DDBJ databases">
        <title>Draft genome sequence of Clostridium botulinum type B strain Osaka05.</title>
        <authorList>
            <person name="Sakaguchi Y."/>
            <person name="Hosomi K."/>
            <person name="Uchiyama J."/>
            <person name="Ogura Y."/>
            <person name="Sakaguchi M."/>
            <person name="Kohda T."/>
            <person name="Mukamoto M."/>
            <person name="Misawa N."/>
            <person name="Matsuzaki S."/>
            <person name="Hayashi T."/>
            <person name="Kozaki S."/>
        </authorList>
    </citation>
    <scope>NUCLEOTIDE SEQUENCE</scope>
    <source>
        <strain evidence="9">Osaka05</strain>
    </source>
</reference>
<feature type="transmembrane region" description="Helical" evidence="8">
    <location>
        <begin position="95"/>
        <end position="113"/>
    </location>
</feature>
<evidence type="ECO:0000256" key="8">
    <source>
        <dbReference type="SAM" id="Phobius"/>
    </source>
</evidence>
<dbReference type="PANTHER" id="PTHR43298:SF2">
    <property type="entry name" value="FMN_FAD EXPORTER YEEO-RELATED"/>
    <property type="match status" value="1"/>
</dbReference>
<keyword evidence="5 8" id="KW-1133">Transmembrane helix</keyword>
<protein>
    <recommendedName>
        <fullName evidence="7">Multidrug-efflux transporter</fullName>
    </recommendedName>
</protein>
<feature type="transmembrane region" description="Helical" evidence="8">
    <location>
        <begin position="358"/>
        <end position="379"/>
    </location>
</feature>